<dbReference type="AlphaFoldDB" id="A0A2R6C5I2"/>
<reference evidence="1 2" key="1">
    <citation type="submission" date="2017-04" db="EMBL/GenBank/DDBJ databases">
        <title>Novel microbial lineages endemic to geothermal iron-oxide mats fill important gaps in the evolutionary history of Archaea.</title>
        <authorList>
            <person name="Jay Z.J."/>
            <person name="Beam J.P."/>
            <person name="Dlakic M."/>
            <person name="Rusch D.B."/>
            <person name="Kozubal M.A."/>
            <person name="Inskeep W.P."/>
        </authorList>
    </citation>
    <scope>NUCLEOTIDE SEQUENCE [LARGE SCALE GENOMIC DNA]</scope>
    <source>
        <strain evidence="1">BE_D</strain>
    </source>
</reference>
<gene>
    <name evidence="1" type="ORF">B9Q04_17490</name>
</gene>
<organism evidence="1 2">
    <name type="scientific">Candidatus Marsarchaeota G2 archaeon BE_D</name>
    <dbReference type="NCBI Taxonomy" id="1978158"/>
    <lineage>
        <taxon>Archaea</taxon>
        <taxon>Candidatus Marsarchaeota</taxon>
        <taxon>Candidatus Marsarchaeota group 2</taxon>
    </lineage>
</organism>
<dbReference type="PANTHER" id="PTHR30121">
    <property type="entry name" value="UNCHARACTERIZED PROTEIN YJGR-RELATED"/>
    <property type="match status" value="1"/>
</dbReference>
<evidence type="ECO:0000313" key="1">
    <source>
        <dbReference type="EMBL" id="PSO06159.1"/>
    </source>
</evidence>
<name>A0A2R6C5I2_9ARCH</name>
<comment type="caution">
    <text evidence="1">The sequence shown here is derived from an EMBL/GenBank/DDBJ whole genome shotgun (WGS) entry which is preliminary data.</text>
</comment>
<dbReference type="InterPro" id="IPR051162">
    <property type="entry name" value="T4SS_component"/>
</dbReference>
<evidence type="ECO:0000313" key="2">
    <source>
        <dbReference type="Proteomes" id="UP000242015"/>
    </source>
</evidence>
<proteinExistence type="predicted"/>
<protein>
    <submittedName>
        <fullName evidence="1">Uncharacterized protein</fullName>
    </submittedName>
</protein>
<accession>A0A2R6C5I2</accession>
<dbReference type="EMBL" id="NEXF01000576">
    <property type="protein sequence ID" value="PSO06159.1"/>
    <property type="molecule type" value="Genomic_DNA"/>
</dbReference>
<sequence>MIPKEARDDDGTRYSSYAIEQLLRQGRKYGLGGLIATQRLAYLNTNVLQQIHTYFVGTLPRPYDRTTISDQFAVDPTIVDKTLELQSGEWLLSSYSATGVRNMPMFITTPNNEETVIETLKKLSA</sequence>
<dbReference type="Gene3D" id="3.40.50.300">
    <property type="entry name" value="P-loop containing nucleotide triphosphate hydrolases"/>
    <property type="match status" value="1"/>
</dbReference>
<dbReference type="SUPFAM" id="SSF52540">
    <property type="entry name" value="P-loop containing nucleoside triphosphate hydrolases"/>
    <property type="match status" value="1"/>
</dbReference>
<dbReference type="Proteomes" id="UP000242015">
    <property type="component" value="Unassembled WGS sequence"/>
</dbReference>
<dbReference type="InterPro" id="IPR027417">
    <property type="entry name" value="P-loop_NTPase"/>
</dbReference>
<dbReference type="PANTHER" id="PTHR30121:SF11">
    <property type="entry name" value="AAA+ ATPASE DOMAIN-CONTAINING PROTEIN"/>
    <property type="match status" value="1"/>
</dbReference>